<proteinExistence type="predicted"/>
<reference evidence="1" key="1">
    <citation type="journal article" date="2014" name="Int. J. Syst. Evol. Microbiol.">
        <title>Complete genome sequence of Corynebacterium casei LMG S-19264T (=DSM 44701T), isolated from a smear-ripened cheese.</title>
        <authorList>
            <consortium name="US DOE Joint Genome Institute (JGI-PGF)"/>
            <person name="Walter F."/>
            <person name="Albersmeier A."/>
            <person name="Kalinowski J."/>
            <person name="Ruckert C."/>
        </authorList>
    </citation>
    <scope>NUCLEOTIDE SEQUENCE</scope>
    <source>
        <strain evidence="1">JCM 3346</strain>
    </source>
</reference>
<dbReference type="PANTHER" id="PTHR37315:SF1">
    <property type="entry name" value="UPF0311 PROTEIN BLR7842"/>
    <property type="match status" value="1"/>
</dbReference>
<dbReference type="PANTHER" id="PTHR37315">
    <property type="entry name" value="UPF0311 PROTEIN BLR7842"/>
    <property type="match status" value="1"/>
</dbReference>
<accession>A0A918F665</accession>
<gene>
    <name evidence="1" type="ORF">GCM10010196_00460</name>
</gene>
<sequence>MSERNDPLMEPAFEYCFELRCRVDEAIPLGGSEPEEGLHFARVSGGDFDGPRLRGRVLNSGGDWWVARGLTVELDARYVIEAEVADGTAGVEVVNRGVWRTDEANYARLVAGEEVGERELYYRTAFRFRTEHPELGWLVESQFVGYARPEPGHVVIRVFRLV</sequence>
<reference evidence="1" key="2">
    <citation type="submission" date="2020-09" db="EMBL/GenBank/DDBJ databases">
        <authorList>
            <person name="Sun Q."/>
            <person name="Ohkuma M."/>
        </authorList>
    </citation>
    <scope>NUCLEOTIDE SEQUENCE</scope>
    <source>
        <strain evidence="1">JCM 3346</strain>
    </source>
</reference>
<dbReference type="Pfam" id="PF11578">
    <property type="entry name" value="DUF3237"/>
    <property type="match status" value="1"/>
</dbReference>
<dbReference type="Gene3D" id="2.40.160.20">
    <property type="match status" value="1"/>
</dbReference>
<evidence type="ECO:0000313" key="2">
    <source>
        <dbReference type="Proteomes" id="UP000610303"/>
    </source>
</evidence>
<dbReference type="Proteomes" id="UP000610303">
    <property type="component" value="Unassembled WGS sequence"/>
</dbReference>
<keyword evidence="2" id="KW-1185">Reference proteome</keyword>
<comment type="caution">
    <text evidence="1">The sequence shown here is derived from an EMBL/GenBank/DDBJ whole genome shotgun (WGS) entry which is preliminary data.</text>
</comment>
<dbReference type="EMBL" id="BMRJ01000001">
    <property type="protein sequence ID" value="GGR11973.1"/>
    <property type="molecule type" value="Genomic_DNA"/>
</dbReference>
<dbReference type="InterPro" id="IPR020915">
    <property type="entry name" value="UPF0311"/>
</dbReference>
<dbReference type="AlphaFoldDB" id="A0A918F665"/>
<name>A0A918F665_AGRME</name>
<organism evidence="1 2">
    <name type="scientific">Agromyces mediolanus</name>
    <name type="common">Corynebacterium mediolanum</name>
    <dbReference type="NCBI Taxonomy" id="41986"/>
    <lineage>
        <taxon>Bacteria</taxon>
        <taxon>Bacillati</taxon>
        <taxon>Actinomycetota</taxon>
        <taxon>Actinomycetes</taxon>
        <taxon>Micrococcales</taxon>
        <taxon>Microbacteriaceae</taxon>
        <taxon>Agromyces</taxon>
    </lineage>
</organism>
<protein>
    <submittedName>
        <fullName evidence="1">Uncharacterized protein</fullName>
    </submittedName>
</protein>
<evidence type="ECO:0000313" key="1">
    <source>
        <dbReference type="EMBL" id="GGR11973.1"/>
    </source>
</evidence>